<dbReference type="KEGG" id="parq:DSM112329_00109"/>
<dbReference type="PANTHER" id="PTHR43179:SF12">
    <property type="entry name" value="GALACTOFURANOSYLTRANSFERASE GLFT2"/>
    <property type="match status" value="1"/>
</dbReference>
<evidence type="ECO:0000256" key="3">
    <source>
        <dbReference type="ARBA" id="ARBA00022676"/>
    </source>
</evidence>
<dbReference type="Gene3D" id="3.90.550.10">
    <property type="entry name" value="Spore Coat Polysaccharide Biosynthesis Protein SpsA, Chain A"/>
    <property type="match status" value="1"/>
</dbReference>
<comment type="pathway">
    <text evidence="1">Cell wall biogenesis; cell wall polysaccharide biosynthesis.</text>
</comment>
<accession>A0AAU7ANT1</accession>
<dbReference type="InterPro" id="IPR001173">
    <property type="entry name" value="Glyco_trans_2-like"/>
</dbReference>
<evidence type="ECO:0000259" key="5">
    <source>
        <dbReference type="Pfam" id="PF00535"/>
    </source>
</evidence>
<evidence type="ECO:0000256" key="2">
    <source>
        <dbReference type="ARBA" id="ARBA00006739"/>
    </source>
</evidence>
<proteinExistence type="inferred from homology"/>
<gene>
    <name evidence="6" type="ORF">DSM112329_00109</name>
</gene>
<sequence length="305" mass="33326">MTDATVMISTRDRCSEVSRAVRSALAQTVPVEVIVTDDGSSDGTAAHLEREFPSVRVIREETSKGSLVQRNAMALLATGSVLISLDDDAELPSPRTVEQVLAEFDHPRIAAVGIPFTDAPRPARLEHYAPPSDGHVLTSYFLGCCAALRRDCFNAVGGYDTTLRHSGEEPDMSLRWFARGWVVALGRSDLAIHHVSSARQHEFGVQYATRAEWRNVLRHVPARALPAQLGRLGGVAGGRSVVRRHPRAVAAGVADALRDRPAREPLEPEVYALWLQLERERRRGAPVTTLEELDARLPPLGSMPG</sequence>
<organism evidence="6">
    <name type="scientific">Paraconexibacter sp. AEG42_29</name>
    <dbReference type="NCBI Taxonomy" id="2997339"/>
    <lineage>
        <taxon>Bacteria</taxon>
        <taxon>Bacillati</taxon>
        <taxon>Actinomycetota</taxon>
        <taxon>Thermoleophilia</taxon>
        <taxon>Solirubrobacterales</taxon>
        <taxon>Paraconexibacteraceae</taxon>
        <taxon>Paraconexibacter</taxon>
    </lineage>
</organism>
<evidence type="ECO:0000313" key="6">
    <source>
        <dbReference type="EMBL" id="XAY03297.1"/>
    </source>
</evidence>
<dbReference type="SUPFAM" id="SSF53448">
    <property type="entry name" value="Nucleotide-diphospho-sugar transferases"/>
    <property type="match status" value="1"/>
</dbReference>
<keyword evidence="4" id="KW-0808">Transferase</keyword>
<feature type="domain" description="Glycosyltransferase 2-like" evidence="5">
    <location>
        <begin position="5"/>
        <end position="114"/>
    </location>
</feature>
<dbReference type="Pfam" id="PF00535">
    <property type="entry name" value="Glycos_transf_2"/>
    <property type="match status" value="1"/>
</dbReference>
<comment type="similarity">
    <text evidence="2">Belongs to the glycosyltransferase 2 family.</text>
</comment>
<evidence type="ECO:0000256" key="1">
    <source>
        <dbReference type="ARBA" id="ARBA00004776"/>
    </source>
</evidence>
<dbReference type="PANTHER" id="PTHR43179">
    <property type="entry name" value="RHAMNOSYLTRANSFERASE WBBL"/>
    <property type="match status" value="1"/>
</dbReference>
<dbReference type="EMBL" id="CP114014">
    <property type="protein sequence ID" value="XAY03297.1"/>
    <property type="molecule type" value="Genomic_DNA"/>
</dbReference>
<dbReference type="AlphaFoldDB" id="A0AAU7ANT1"/>
<dbReference type="GO" id="GO:0016757">
    <property type="term" value="F:glycosyltransferase activity"/>
    <property type="evidence" value="ECO:0007669"/>
    <property type="project" value="UniProtKB-KW"/>
</dbReference>
<protein>
    <recommendedName>
        <fullName evidence="5">Glycosyltransferase 2-like domain-containing protein</fullName>
    </recommendedName>
</protein>
<dbReference type="InterPro" id="IPR029044">
    <property type="entry name" value="Nucleotide-diphossugar_trans"/>
</dbReference>
<dbReference type="RefSeq" id="WP_354699851.1">
    <property type="nucleotide sequence ID" value="NZ_CP114014.1"/>
</dbReference>
<evidence type="ECO:0000256" key="4">
    <source>
        <dbReference type="ARBA" id="ARBA00022679"/>
    </source>
</evidence>
<reference evidence="6" key="1">
    <citation type="submission" date="2022-12" db="EMBL/GenBank/DDBJ databases">
        <title>Paraconexibacter alkalitolerans sp. nov. and Baekduia alba sp. nov., isolated from soil and emended description of the genera Paraconexibacter (Chun et al., 2020) and Baekduia (An et al., 2020).</title>
        <authorList>
            <person name="Vieira S."/>
            <person name="Huber K.J."/>
            <person name="Geppert A."/>
            <person name="Wolf J."/>
            <person name="Neumann-Schaal M."/>
            <person name="Muesken M."/>
            <person name="Overmann J."/>
        </authorList>
    </citation>
    <scope>NUCLEOTIDE SEQUENCE</scope>
    <source>
        <strain evidence="6">AEG42_29</strain>
    </source>
</reference>
<name>A0AAU7ANT1_9ACTN</name>
<keyword evidence="3" id="KW-0328">Glycosyltransferase</keyword>